<feature type="domain" description="RRM" evidence="5">
    <location>
        <begin position="89"/>
        <end position="166"/>
    </location>
</feature>
<dbReference type="SMART" id="SM00360">
    <property type="entry name" value="RRM"/>
    <property type="match status" value="1"/>
</dbReference>
<accession>A0A7S1RGY4</accession>
<dbReference type="Pfam" id="PF00076">
    <property type="entry name" value="RRM_1"/>
    <property type="match status" value="1"/>
</dbReference>
<keyword evidence="2" id="KW-0539">Nucleus</keyword>
<comment type="subcellular location">
    <subcellularLocation>
        <location evidence="1">Nucleus</location>
    </subcellularLocation>
</comment>
<protein>
    <recommendedName>
        <fullName evidence="5">RRM domain-containing protein</fullName>
    </recommendedName>
</protein>
<keyword evidence="3" id="KW-0694">RNA-binding</keyword>
<organism evidence="6">
    <name type="scientific">Alexandrium catenella</name>
    <name type="common">Red tide dinoflagellate</name>
    <name type="synonym">Gonyaulax catenella</name>
    <dbReference type="NCBI Taxonomy" id="2925"/>
    <lineage>
        <taxon>Eukaryota</taxon>
        <taxon>Sar</taxon>
        <taxon>Alveolata</taxon>
        <taxon>Dinophyceae</taxon>
        <taxon>Gonyaulacales</taxon>
        <taxon>Pyrocystaceae</taxon>
        <taxon>Alexandrium</taxon>
    </lineage>
</organism>
<name>A0A7S1RGY4_ALECA</name>
<dbReference type="PROSITE" id="PS50102">
    <property type="entry name" value="RRM"/>
    <property type="match status" value="1"/>
</dbReference>
<evidence type="ECO:0000256" key="2">
    <source>
        <dbReference type="ARBA" id="ARBA00023242"/>
    </source>
</evidence>
<proteinExistence type="predicted"/>
<dbReference type="Gene3D" id="3.30.70.330">
    <property type="match status" value="1"/>
</dbReference>
<feature type="compositionally biased region" description="Low complexity" evidence="4">
    <location>
        <begin position="55"/>
        <end position="72"/>
    </location>
</feature>
<evidence type="ECO:0000256" key="4">
    <source>
        <dbReference type="SAM" id="MobiDB-lite"/>
    </source>
</evidence>
<dbReference type="InterPro" id="IPR000504">
    <property type="entry name" value="RRM_dom"/>
</dbReference>
<evidence type="ECO:0000256" key="1">
    <source>
        <dbReference type="ARBA" id="ARBA00004123"/>
    </source>
</evidence>
<evidence type="ECO:0000259" key="5">
    <source>
        <dbReference type="PROSITE" id="PS50102"/>
    </source>
</evidence>
<dbReference type="SUPFAM" id="SSF54928">
    <property type="entry name" value="RNA-binding domain, RBD"/>
    <property type="match status" value="1"/>
</dbReference>
<dbReference type="InterPro" id="IPR051183">
    <property type="entry name" value="U1_U11-U12_snRNP_70-35kDa"/>
</dbReference>
<evidence type="ECO:0000313" key="6">
    <source>
        <dbReference type="EMBL" id="CAD9166246.1"/>
    </source>
</evidence>
<dbReference type="EMBL" id="HBGE01071797">
    <property type="protein sequence ID" value="CAD9166246.1"/>
    <property type="molecule type" value="Transcribed_RNA"/>
</dbReference>
<gene>
    <name evidence="6" type="ORF">ACAT0790_LOCUS43014</name>
</gene>
<dbReference type="GO" id="GO:0017069">
    <property type="term" value="F:snRNA binding"/>
    <property type="evidence" value="ECO:0007669"/>
    <property type="project" value="TreeGrafter"/>
</dbReference>
<dbReference type="InterPro" id="IPR012677">
    <property type="entry name" value="Nucleotide-bd_a/b_plait_sf"/>
</dbReference>
<dbReference type="GO" id="GO:0000398">
    <property type="term" value="P:mRNA splicing, via spliceosome"/>
    <property type="evidence" value="ECO:0007669"/>
    <property type="project" value="TreeGrafter"/>
</dbReference>
<dbReference type="GO" id="GO:0071011">
    <property type="term" value="C:precatalytic spliceosome"/>
    <property type="evidence" value="ECO:0007669"/>
    <property type="project" value="TreeGrafter"/>
</dbReference>
<feature type="region of interest" description="Disordered" evidence="4">
    <location>
        <begin position="39"/>
        <end position="75"/>
    </location>
</feature>
<evidence type="ECO:0000256" key="3">
    <source>
        <dbReference type="PROSITE-ProRule" id="PRU00176"/>
    </source>
</evidence>
<dbReference type="CDD" id="cd00590">
    <property type="entry name" value="RRM_SF"/>
    <property type="match status" value="1"/>
</dbReference>
<reference evidence="6" key="1">
    <citation type="submission" date="2021-01" db="EMBL/GenBank/DDBJ databases">
        <authorList>
            <person name="Corre E."/>
            <person name="Pelletier E."/>
            <person name="Niang G."/>
            <person name="Scheremetjew M."/>
            <person name="Finn R."/>
            <person name="Kale V."/>
            <person name="Holt S."/>
            <person name="Cochrane G."/>
            <person name="Meng A."/>
            <person name="Brown T."/>
            <person name="Cohen L."/>
        </authorList>
    </citation>
    <scope>NUCLEOTIDE SEQUENCE</scope>
    <source>
        <strain evidence="6">OF101</strain>
    </source>
</reference>
<dbReference type="AlphaFoldDB" id="A0A7S1RGY4"/>
<dbReference type="PANTHER" id="PTHR13952">
    <property type="entry name" value="U1 SMALL NUCLEAR RIBONUCLEOPROTEIN 70 KD"/>
    <property type="match status" value="1"/>
</dbReference>
<dbReference type="GO" id="GO:0003729">
    <property type="term" value="F:mRNA binding"/>
    <property type="evidence" value="ECO:0007669"/>
    <property type="project" value="TreeGrafter"/>
</dbReference>
<dbReference type="InterPro" id="IPR035979">
    <property type="entry name" value="RBD_domain_sf"/>
</dbReference>
<sequence length="166" mass="18034">MGICTFVTMESAGEALAGGVQADGWELFLQEDTSQYAALPDCRDPPPEEALTSYSPRARSWGSRGPRSSPYGQAPGTAGSVVDNVNLRKSVFFANASYETAETAILEHFEEIGRIRSCTIFRNPDGSSRGMGVVEYFNAAAATRAYYNLHGLLLEGRPVVVDEYRP</sequence>